<dbReference type="AlphaFoldDB" id="A0A9E4ZF64"/>
<dbReference type="EMBL" id="JAGSOI010000016">
    <property type="protein sequence ID" value="MCM1986461.1"/>
    <property type="molecule type" value="Genomic_DNA"/>
</dbReference>
<dbReference type="Gene3D" id="1.10.287.110">
    <property type="entry name" value="DnaJ domain"/>
    <property type="match status" value="1"/>
</dbReference>
<keyword evidence="3" id="KW-1185">Reference proteome</keyword>
<gene>
    <name evidence="2" type="ORF">KDK67_05530</name>
</gene>
<dbReference type="PROSITE" id="PS50076">
    <property type="entry name" value="DNAJ_2"/>
    <property type="match status" value="1"/>
</dbReference>
<evidence type="ECO:0000313" key="3">
    <source>
        <dbReference type="Proteomes" id="UP001056766"/>
    </source>
</evidence>
<feature type="domain" description="J" evidence="1">
    <location>
        <begin position="122"/>
        <end position="177"/>
    </location>
</feature>
<dbReference type="SMART" id="SM00271">
    <property type="entry name" value="DnaJ"/>
    <property type="match status" value="1"/>
</dbReference>
<accession>A0A9E4ZF64</accession>
<dbReference type="Pfam" id="PF00226">
    <property type="entry name" value="DnaJ"/>
    <property type="match status" value="1"/>
</dbReference>
<reference evidence="2" key="2">
    <citation type="submission" date="2021-04" db="EMBL/GenBank/DDBJ databases">
        <authorList>
            <person name="Dong X."/>
        </authorList>
    </citation>
    <scope>NUCLEOTIDE SEQUENCE</scope>
    <source>
        <strain evidence="2">LLY</strain>
    </source>
</reference>
<dbReference type="InterPro" id="IPR036869">
    <property type="entry name" value="J_dom_sf"/>
</dbReference>
<name>A0A9E4ZF64_9EURY</name>
<dbReference type="CDD" id="cd06257">
    <property type="entry name" value="DnaJ"/>
    <property type="match status" value="1"/>
</dbReference>
<reference evidence="2" key="1">
    <citation type="journal article" date="2021" name="mSystems">
        <title>Bacteria and Archaea Synergistically Convert Glycine Betaine to Biogenic Methane in the Formosa Cold Seep of the South China Sea.</title>
        <authorList>
            <person name="Li L."/>
            <person name="Zhang W."/>
            <person name="Zhang S."/>
            <person name="Song L."/>
            <person name="Sun Q."/>
            <person name="Zhang H."/>
            <person name="Xiang H."/>
            <person name="Dong X."/>
        </authorList>
    </citation>
    <scope>NUCLEOTIDE SEQUENCE</scope>
    <source>
        <strain evidence="2">LLY</strain>
    </source>
</reference>
<dbReference type="RefSeq" id="WP_250867848.1">
    <property type="nucleotide sequence ID" value="NZ_JAGSOI010000016.1"/>
</dbReference>
<protein>
    <submittedName>
        <fullName evidence="2">J domain-containing protein</fullName>
    </submittedName>
</protein>
<evidence type="ECO:0000313" key="2">
    <source>
        <dbReference type="EMBL" id="MCM1986461.1"/>
    </source>
</evidence>
<organism evidence="2 3">
    <name type="scientific">Methanococcoides seepicolus</name>
    <dbReference type="NCBI Taxonomy" id="2828780"/>
    <lineage>
        <taxon>Archaea</taxon>
        <taxon>Methanobacteriati</taxon>
        <taxon>Methanobacteriota</taxon>
        <taxon>Stenosarchaea group</taxon>
        <taxon>Methanomicrobia</taxon>
        <taxon>Methanosarcinales</taxon>
        <taxon>Methanosarcinaceae</taxon>
        <taxon>Methanococcoides</taxon>
    </lineage>
</organism>
<sequence length="177" mass="20729">MIKIKGHEIDPVIVKNAGNRRAMQFKNNIITALRRVGVNENDIDVPLERLAMKKTHASATWYQDGHRMHYTHGLQNKYVENLHILSKVIEIEANRVISGEKPLSDFILEFKEDKDVHDKRKEAREFFECAHDETDFEVINKKYKEMAKELHPDKPTGDTEKFKQLNIAHKVLKRELT</sequence>
<evidence type="ECO:0000259" key="1">
    <source>
        <dbReference type="PROSITE" id="PS50076"/>
    </source>
</evidence>
<comment type="caution">
    <text evidence="2">The sequence shown here is derived from an EMBL/GenBank/DDBJ whole genome shotgun (WGS) entry which is preliminary data.</text>
</comment>
<dbReference type="SUPFAM" id="SSF46565">
    <property type="entry name" value="Chaperone J-domain"/>
    <property type="match status" value="1"/>
</dbReference>
<dbReference type="InterPro" id="IPR001623">
    <property type="entry name" value="DnaJ_domain"/>
</dbReference>
<proteinExistence type="predicted"/>
<dbReference type="Proteomes" id="UP001056766">
    <property type="component" value="Unassembled WGS sequence"/>
</dbReference>